<dbReference type="EMBL" id="BT133862">
    <property type="protein sequence ID" value="AFK33657.1"/>
    <property type="molecule type" value="mRNA"/>
</dbReference>
<dbReference type="AlphaFoldDB" id="I3S065"/>
<protein>
    <submittedName>
        <fullName evidence="2">Uncharacterized protein</fullName>
    </submittedName>
</protein>
<feature type="chain" id="PRO_5003678549" evidence="1">
    <location>
        <begin position="21"/>
        <end position="49"/>
    </location>
</feature>
<feature type="signal peptide" evidence="1">
    <location>
        <begin position="1"/>
        <end position="20"/>
    </location>
</feature>
<evidence type="ECO:0000256" key="1">
    <source>
        <dbReference type="SAM" id="SignalP"/>
    </source>
</evidence>
<evidence type="ECO:0000313" key="2">
    <source>
        <dbReference type="EMBL" id="AFK33657.1"/>
    </source>
</evidence>
<proteinExistence type="evidence at transcript level"/>
<reference evidence="2" key="1">
    <citation type="submission" date="2012-05" db="EMBL/GenBank/DDBJ databases">
        <authorList>
            <person name="Krishnakumar V."/>
            <person name="Cheung F."/>
            <person name="Xiao Y."/>
            <person name="Chan A."/>
            <person name="Moskal W.A."/>
            <person name="Town C.D."/>
        </authorList>
    </citation>
    <scope>NUCLEOTIDE SEQUENCE</scope>
</reference>
<accession>I3S065</accession>
<keyword evidence="1" id="KW-0732">Signal</keyword>
<sequence length="49" mass="5644">MLWSVVNIVILSVSRIPTHGVGYVVQYRYETCTEILYPHWGCHHVPVCS</sequence>
<name>I3S065_LOTJA</name>
<organism evidence="2">
    <name type="scientific">Lotus japonicus</name>
    <name type="common">Lotus corniculatus var. japonicus</name>
    <dbReference type="NCBI Taxonomy" id="34305"/>
    <lineage>
        <taxon>Eukaryota</taxon>
        <taxon>Viridiplantae</taxon>
        <taxon>Streptophyta</taxon>
        <taxon>Embryophyta</taxon>
        <taxon>Tracheophyta</taxon>
        <taxon>Spermatophyta</taxon>
        <taxon>Magnoliopsida</taxon>
        <taxon>eudicotyledons</taxon>
        <taxon>Gunneridae</taxon>
        <taxon>Pentapetalae</taxon>
        <taxon>rosids</taxon>
        <taxon>fabids</taxon>
        <taxon>Fabales</taxon>
        <taxon>Fabaceae</taxon>
        <taxon>Papilionoideae</taxon>
        <taxon>50 kb inversion clade</taxon>
        <taxon>NPAAA clade</taxon>
        <taxon>Hologalegina</taxon>
        <taxon>robinioid clade</taxon>
        <taxon>Loteae</taxon>
        <taxon>Lotus</taxon>
    </lineage>
</organism>